<evidence type="ECO:0000313" key="2">
    <source>
        <dbReference type="Proteomes" id="UP001472677"/>
    </source>
</evidence>
<reference evidence="1 2" key="1">
    <citation type="journal article" date="2024" name="G3 (Bethesda)">
        <title>Genome assembly of Hibiscus sabdariffa L. provides insights into metabolisms of medicinal natural products.</title>
        <authorList>
            <person name="Kim T."/>
        </authorList>
    </citation>
    <scope>NUCLEOTIDE SEQUENCE [LARGE SCALE GENOMIC DNA]</scope>
    <source>
        <strain evidence="1">TK-2024</strain>
        <tissue evidence="1">Old leaves</tissue>
    </source>
</reference>
<dbReference type="Gene3D" id="1.20.1250.20">
    <property type="entry name" value="MFS general substrate transporter like domains"/>
    <property type="match status" value="1"/>
</dbReference>
<comment type="caution">
    <text evidence="1">The sequence shown here is derived from an EMBL/GenBank/DDBJ whole genome shotgun (WGS) entry which is preliminary data.</text>
</comment>
<dbReference type="CDD" id="cd17417">
    <property type="entry name" value="MFS_NPF5"/>
    <property type="match status" value="1"/>
</dbReference>
<evidence type="ECO:0000313" key="1">
    <source>
        <dbReference type="EMBL" id="KAK8508628.1"/>
    </source>
</evidence>
<protein>
    <submittedName>
        <fullName evidence="1">Uncharacterized protein</fullName>
    </submittedName>
</protein>
<gene>
    <name evidence="1" type="ORF">V6N12_032625</name>
</gene>
<sequence length="606" mass="66833">MDTSVAPVTIHSNLSSQKRPSKGGWSAAVFVICKQLFSPPFCFSFSRIQSCFLARQVLDAVVEMAERFAFYGLAGNLITYLTNNLGEPVATAAKNVNTWVGISAIFPLIGAFIADSYLGRFKTILASSLIYFLGMVLLSLSVSVIPMHSRKAVFFAALYVLAIGEGGHKPCVQTFAADQFDENHPQEKAAKSSFFNWWYLGIVTGASVATVVVIYLQDNVSWAAGFMVLSGSLAVALAVFLVGIKRYRKQRPTGSPFTTVAQVIVAAVKKWRVSETHDSRGICYEDNRIGGSQDNGQTRSQNLARTKQFRFLDKAMIIDNKDALSKTKDPWRLCSLNQVEEVKLVLRLIPIWLACLMFSAVITQLHTFFTKQGSTMSRSIGANFQVPPAALQSLVGLTILIAVPVYDRFFVPIAQKLTGHPRGITMLQRIGTGLFVSILNMFVAGLIETARINTASKHGLLDTPKAIVPMRIWWLVPQYVLTGIGDVFTIVGLQELFYDQMPEEMRSIGAAAYISVVGVGSFVNTAIISVVQVITSKHGNEWLGDNLNRANLNYFYWVLAGLSAVNLCIFMWITKGFVYKKVENNDQTISNDGKELETRGYLGEKV</sequence>
<dbReference type="PANTHER" id="PTHR11654">
    <property type="entry name" value="OLIGOPEPTIDE TRANSPORTER-RELATED"/>
    <property type="match status" value="1"/>
</dbReference>
<dbReference type="InterPro" id="IPR000109">
    <property type="entry name" value="POT_fam"/>
</dbReference>
<name>A0ABR2BNN8_9ROSI</name>
<proteinExistence type="predicted"/>
<dbReference type="Proteomes" id="UP001472677">
    <property type="component" value="Unassembled WGS sequence"/>
</dbReference>
<dbReference type="SUPFAM" id="SSF103473">
    <property type="entry name" value="MFS general substrate transporter"/>
    <property type="match status" value="1"/>
</dbReference>
<dbReference type="InterPro" id="IPR036259">
    <property type="entry name" value="MFS_trans_sf"/>
</dbReference>
<dbReference type="EMBL" id="JBBPBM010000098">
    <property type="protein sequence ID" value="KAK8508628.1"/>
    <property type="molecule type" value="Genomic_DNA"/>
</dbReference>
<dbReference type="Pfam" id="PF00854">
    <property type="entry name" value="PTR2"/>
    <property type="match status" value="1"/>
</dbReference>
<accession>A0ABR2BNN8</accession>
<keyword evidence="2" id="KW-1185">Reference proteome</keyword>
<organism evidence="1 2">
    <name type="scientific">Hibiscus sabdariffa</name>
    <name type="common">roselle</name>
    <dbReference type="NCBI Taxonomy" id="183260"/>
    <lineage>
        <taxon>Eukaryota</taxon>
        <taxon>Viridiplantae</taxon>
        <taxon>Streptophyta</taxon>
        <taxon>Embryophyta</taxon>
        <taxon>Tracheophyta</taxon>
        <taxon>Spermatophyta</taxon>
        <taxon>Magnoliopsida</taxon>
        <taxon>eudicotyledons</taxon>
        <taxon>Gunneridae</taxon>
        <taxon>Pentapetalae</taxon>
        <taxon>rosids</taxon>
        <taxon>malvids</taxon>
        <taxon>Malvales</taxon>
        <taxon>Malvaceae</taxon>
        <taxon>Malvoideae</taxon>
        <taxon>Hibiscus</taxon>
    </lineage>
</organism>
<dbReference type="PROSITE" id="PS01022">
    <property type="entry name" value="PTR2_1"/>
    <property type="match status" value="1"/>
</dbReference>
<dbReference type="InterPro" id="IPR018456">
    <property type="entry name" value="PTR2_symporter_CS"/>
</dbReference>
<dbReference type="InterPro" id="IPR044739">
    <property type="entry name" value="NRT1/PTR"/>
</dbReference>